<accession>A0AAE3KVU8</accession>
<evidence type="ECO:0008006" key="3">
    <source>
        <dbReference type="Google" id="ProtNLM"/>
    </source>
</evidence>
<name>A0AAE3KVU8_9BACT</name>
<organism evidence="1 2">
    <name type="scientific">Lacihabitans soyangensis</name>
    <dbReference type="NCBI Taxonomy" id="869394"/>
    <lineage>
        <taxon>Bacteria</taxon>
        <taxon>Pseudomonadati</taxon>
        <taxon>Bacteroidota</taxon>
        <taxon>Cytophagia</taxon>
        <taxon>Cytophagales</taxon>
        <taxon>Leadbetterellaceae</taxon>
        <taxon>Lacihabitans</taxon>
    </lineage>
</organism>
<evidence type="ECO:0000313" key="1">
    <source>
        <dbReference type="EMBL" id="MCP9764616.1"/>
    </source>
</evidence>
<gene>
    <name evidence="1" type="ORF">EGI31_16885</name>
</gene>
<dbReference type="RefSeq" id="WP_255038308.1">
    <property type="nucleotide sequence ID" value="NZ_RJUF01000175.1"/>
</dbReference>
<comment type="caution">
    <text evidence="1">The sequence shown here is derived from an EMBL/GenBank/DDBJ whole genome shotgun (WGS) entry which is preliminary data.</text>
</comment>
<dbReference type="Proteomes" id="UP001204144">
    <property type="component" value="Unassembled WGS sequence"/>
</dbReference>
<dbReference type="PROSITE" id="PS51257">
    <property type="entry name" value="PROKAR_LIPOPROTEIN"/>
    <property type="match status" value="1"/>
</dbReference>
<dbReference type="EMBL" id="RJUF01000175">
    <property type="protein sequence ID" value="MCP9764616.1"/>
    <property type="molecule type" value="Genomic_DNA"/>
</dbReference>
<dbReference type="AlphaFoldDB" id="A0AAE3KVU8"/>
<sequence length="266" mass="30047">MKKNTLLFIGILFFSSLIFSCKKKKNDPASQYAKCPLLSVDGPTGNIRNYEWVGSKLIRVFSRDSIPTVVIFRYNNKNLAESMEITTEGTAEKYLVKFVYGANNIITKSNVSINGIQFMTNEFVYNENNKLSSIKTTVELFGRKVSGKTRLEYVNDNVSKVYSSINDELETIAFSGEKYDNKKQFFPEVYKTAALGFVGIANNFFSYFGENNMTAGKVYNDKGKIDQETQIEYLYNNSGLPIQSETVSTRGGKKSVEVCSYSFDCK</sequence>
<evidence type="ECO:0000313" key="2">
    <source>
        <dbReference type="Proteomes" id="UP001204144"/>
    </source>
</evidence>
<proteinExistence type="predicted"/>
<protein>
    <recommendedName>
        <fullName evidence="3">DUF4595 domain-containing protein</fullName>
    </recommendedName>
</protein>
<keyword evidence="2" id="KW-1185">Reference proteome</keyword>
<reference evidence="1 2" key="1">
    <citation type="submission" date="2018-11" db="EMBL/GenBank/DDBJ databases">
        <title>Novel bacteria species description.</title>
        <authorList>
            <person name="Han J.-H."/>
        </authorList>
    </citation>
    <scope>NUCLEOTIDE SEQUENCE [LARGE SCALE GENOMIC DNA]</scope>
    <source>
        <strain evidence="1 2">KCTC23259</strain>
    </source>
</reference>